<keyword evidence="2" id="KW-0732">Signal</keyword>
<feature type="compositionally biased region" description="Low complexity" evidence="1">
    <location>
        <begin position="656"/>
        <end position="668"/>
    </location>
</feature>
<proteinExistence type="predicted"/>
<reference evidence="4" key="1">
    <citation type="submission" date="2016-11" db="EMBL/GenBank/DDBJ databases">
        <authorList>
            <person name="Varghese N."/>
            <person name="Submissions S."/>
        </authorList>
    </citation>
    <scope>NUCLEOTIDE SEQUENCE [LARGE SCALE GENOMIC DNA]</scope>
    <source>
        <strain evidence="4">GAS401</strain>
    </source>
</reference>
<dbReference type="EMBL" id="LT670849">
    <property type="protein sequence ID" value="SHN87826.1"/>
    <property type="molecule type" value="Genomic_DNA"/>
</dbReference>
<name>A0A1M7UY33_9BRAD</name>
<accession>A0A1M7UY33</accession>
<organism evidence="3 4">
    <name type="scientific">Bradyrhizobium erythrophlei</name>
    <dbReference type="NCBI Taxonomy" id="1437360"/>
    <lineage>
        <taxon>Bacteria</taxon>
        <taxon>Pseudomonadati</taxon>
        <taxon>Pseudomonadota</taxon>
        <taxon>Alphaproteobacteria</taxon>
        <taxon>Hyphomicrobiales</taxon>
        <taxon>Nitrobacteraceae</taxon>
        <taxon>Bradyrhizobium</taxon>
    </lineage>
</organism>
<evidence type="ECO:0000256" key="1">
    <source>
        <dbReference type="SAM" id="MobiDB-lite"/>
    </source>
</evidence>
<evidence type="ECO:0000256" key="2">
    <source>
        <dbReference type="SAM" id="SignalP"/>
    </source>
</evidence>
<evidence type="ECO:0000313" key="3">
    <source>
        <dbReference type="EMBL" id="SHN87826.1"/>
    </source>
</evidence>
<dbReference type="RefSeq" id="WP_156898894.1">
    <property type="nucleotide sequence ID" value="NZ_LT670849.1"/>
</dbReference>
<feature type="region of interest" description="Disordered" evidence="1">
    <location>
        <begin position="650"/>
        <end position="669"/>
    </location>
</feature>
<gene>
    <name evidence="3" type="ORF">SAMN05444170_7392</name>
</gene>
<evidence type="ECO:0000313" key="4">
    <source>
        <dbReference type="Proteomes" id="UP000184096"/>
    </source>
</evidence>
<dbReference type="OrthoDB" id="5289858at2"/>
<keyword evidence="4" id="KW-1185">Reference proteome</keyword>
<dbReference type="Proteomes" id="UP000184096">
    <property type="component" value="Chromosome I"/>
</dbReference>
<feature type="signal peptide" evidence="2">
    <location>
        <begin position="1"/>
        <end position="36"/>
    </location>
</feature>
<protein>
    <submittedName>
        <fullName evidence="3">Uncharacterized protein</fullName>
    </submittedName>
</protein>
<feature type="chain" id="PRO_5013088152" evidence="2">
    <location>
        <begin position="37"/>
        <end position="1756"/>
    </location>
</feature>
<sequence>MAYLNYSLIRARHGLARAFAFAIGLQSLVMASLAYAQSAPTTFTPSANCSLSAAAFCETFDEGPAAVGGRGGDLDPKKWSTARLSGEIGSSGYGTANPVPVAPIPQCRAGITQTSVFPPNDTLICDPSGTRSSQLMTAVAMQNYGVNSYMVRQPFDFAGRTGTIHFDVDAVAQNLGGFIELELTQDPSPATTFREFQNFEVGPVPRNGLTLRLSTFPECPTSVAPLNTFIYNNYVGTIVAPTYDHVNGCAATQFGSLNHFEVQVSQNSIAVYGSDFSTDNGKTFPNYKLLYTANINLPFTRGYVHFNPRNHATVKYGVGPDVVYHWDNIGFDGPVVPVPSAYEIPNNTTTSTYNGPVAGPVQNLGYQLLNGTTGIGIYSPTTKINALTFQNVNIAGITSATLTLNAFFNTVTHTPDTTWGIQYRFNGGTWRNYNFTAGDLADINAVAGAPLGFLSWSLDVPTSDVVSGTNTLELVPLNAPMDFPPVVANIDLLLGTTGTVTSPPATPPTVAFSASPTNISSGQISMATWSSTNASSCTGSGGWSGPKDPSGTLAVAPKTTTTYMLACSGAGGTSPTASTTVAVGGAPPVAINGMCGSANGIPASSAPSANLCSAGTSSSVAGSGPWTWSCGGANGGTGASCSASVLVGSGSGSGSGSTSDPTPTPVSGNCSMQLGGSVAFCETFDKKNSGSRGRTGDLDPNVWGVSRATGNVNYGRGQYNGWAATQLQTCNGTTTVTPPNDIMICNGQLREASNDNPTGVYEAGTVTTLAMFPKQPFDFSGRTGTVSFDVSNDSHGTSATWPEFWMSNLPVPTPFNHYDSWQALPQNGFGIRFGAAVAPGGWGSCGNGNNLDKRRWTVDSAVVVRNYVMDDTNGIGGVRTNMAVKQLDCVISPPDNSGIMNHIELKISQNQIDVYATDAGVAASPSTLRHIAVITNANLALTRGLISLEDVHFNADAAESSPNVPSQRQHTFVWDNVAFDGPFTYRDFSYDALDVEQADAATHTLDLGKISGPNQTASWNVLSIPANPTAESVRVVFNFYEYYPFKTLNVAVNGHAHSVPWPYPDTKGFTWKTFAVTIPTTDLVPGTNVVTLGSDQAMVTSNVSIVLLNVPGGVPVLPGSNNAYPSGGSGNVPLPTVAFSASPTGITSGQISMATWNSTNASSCNAGGGWTGPKATSGTLAVSPPTTTTYTLACTGTGGTSPMASATVAVNAAPVAISGVCGSANATQASSAPSTNLCSAGTSSSVAGSGPWTWSCGGSNGGSTASCSASVLVASGSGSGSGSGSTGTGSPTPVSGNCSMQLGGAVAFCETFDQKNPGIQSRTGDLDPNVWGVSRAGQANFGQGTLNGWALSTQLQTCGGTTAVTPPNDVVICNGQLREASNDNPTGVFEAGTVTTLAMYPKQPFDFAGRTGTVSFDVSNDSHGIHAVWPEFWMSDLPVPAPFNHFGTWQALPQNGFGIRFGAAVVAGQYGSCPNGNNLSQPRWTVDSAVVVRNYVMDDTVGIGGVRTNMAVQQLDCVISSPDNSGIMNHVELKISQSQIDVYATDAGVAPSPSTLRHIAVITNANLTLTRGLIWLEDVHYNADKGAPPSQKQHTFVWDNVAFDGPFTYRDFSYDALDINRPDPATSTTDLGQISGPNQTASWNVLNLPANPTPAAVRVLFNFYEYYAFTTLNVTVNGHAHSVPWPYPDQLGFTWKTFAVTIPVTDLVPGTNVVQIGSDQTMITSNVNIVLADVPGGVPVLPGSNNAYPSGGAPSQ</sequence>